<dbReference type="Pfam" id="PF14873">
    <property type="entry name" value="BNR_assoc_N"/>
    <property type="match status" value="1"/>
</dbReference>
<dbReference type="FunFam" id="2.120.10.10:FF:000012">
    <property type="entry name" value="Sialidase [Precursor]"/>
    <property type="match status" value="1"/>
</dbReference>
<evidence type="ECO:0000259" key="5">
    <source>
        <dbReference type="Pfam" id="PF14873"/>
    </source>
</evidence>
<dbReference type="GO" id="GO:0005737">
    <property type="term" value="C:cytoplasm"/>
    <property type="evidence" value="ECO:0007669"/>
    <property type="project" value="TreeGrafter"/>
</dbReference>
<feature type="domain" description="Sialidase N-terminal" evidence="5">
    <location>
        <begin position="43"/>
        <end position="162"/>
    </location>
</feature>
<dbReference type="Gene3D" id="2.120.10.10">
    <property type="match status" value="1"/>
</dbReference>
<sequence length="544" mass="60325">MKINNRLLFMEYFKSFRPLGALCVAFALIVSSCTTVQETDQVTAKVTDLQMPVLTRKDNNKVVKLSLQLKDSAASKTLVGVHLDLLGDLPVSAIENISIYSDTTSKVDFKKATLFGSVSPEDQSVAIKGDHKLSQEPENLWVSLAIKQDVDITKTTGVAIRYLEFKDGSRLTLESRDKSNVLNLGIALRNKGDDNVHTYRIPGLATTNKGTLIAVYDIRYNSSVDLQAHVDVGMNRSTDGGQTWEPMQVIMDMGTYGGLPQDENGIGDPAVLVDKNTGTIWVAALWLHGKKDKRAWWASEQGMTPEETGQFMLVKSQDDGKTWSEPINITKQMKDPSWKLFFNGPGNGITMKDGTLVFPAQYKDENAIPHSTIIYSKDAGETWQVGTGAKSETTEAQVVELSDGSLMLNMRDDRNRKDRNDPQNGRSIAVTTDLGKTWTEHPTSRKALIESNCMASIISFEREGQSDVLFFSNPNSKVARAHMTIKTSLDDGDTWPKENQLELYQQAGYGYSCLTQIDENYIGILYEGSGDLYFQKIPVTSLLN</sequence>
<dbReference type="PANTHER" id="PTHR10628">
    <property type="entry name" value="SIALIDASE"/>
    <property type="match status" value="1"/>
</dbReference>
<dbReference type="PATRIC" id="fig|555500.3.peg.1768"/>
<dbReference type="PROSITE" id="PS51257">
    <property type="entry name" value="PROKAR_LIPOPROTEIN"/>
    <property type="match status" value="1"/>
</dbReference>
<evidence type="ECO:0000256" key="1">
    <source>
        <dbReference type="ARBA" id="ARBA00000427"/>
    </source>
</evidence>
<dbReference type="GO" id="GO:0016020">
    <property type="term" value="C:membrane"/>
    <property type="evidence" value="ECO:0007669"/>
    <property type="project" value="TreeGrafter"/>
</dbReference>
<accession>K2P2Q1</accession>
<dbReference type="PANTHER" id="PTHR10628:SF30">
    <property type="entry name" value="EXO-ALPHA-SIALIDASE"/>
    <property type="match status" value="1"/>
</dbReference>
<dbReference type="InterPro" id="IPR029456">
    <property type="entry name" value="Sialidase_N"/>
</dbReference>
<dbReference type="GO" id="GO:0006689">
    <property type="term" value="P:ganglioside catabolic process"/>
    <property type="evidence" value="ECO:0007669"/>
    <property type="project" value="TreeGrafter"/>
</dbReference>
<proteinExistence type="inferred from homology"/>
<evidence type="ECO:0000313" key="7">
    <source>
        <dbReference type="Proteomes" id="UP000007364"/>
    </source>
</evidence>
<dbReference type="CDD" id="cd15482">
    <property type="entry name" value="Sialidase_non-viral"/>
    <property type="match status" value="1"/>
</dbReference>
<dbReference type="InterPro" id="IPR036278">
    <property type="entry name" value="Sialidase_sf"/>
</dbReference>
<dbReference type="SUPFAM" id="SSF50939">
    <property type="entry name" value="Sialidases"/>
    <property type="match status" value="1"/>
</dbReference>
<dbReference type="AlphaFoldDB" id="K2P2Q1"/>
<dbReference type="STRING" id="555500.I215_08536"/>
<dbReference type="EMBL" id="AMSG01000009">
    <property type="protein sequence ID" value="EKF55278.1"/>
    <property type="molecule type" value="Genomic_DNA"/>
</dbReference>
<organism evidence="6 7">
    <name type="scientific">Galbibacter marinus</name>
    <dbReference type="NCBI Taxonomy" id="555500"/>
    <lineage>
        <taxon>Bacteria</taxon>
        <taxon>Pseudomonadati</taxon>
        <taxon>Bacteroidota</taxon>
        <taxon>Flavobacteriia</taxon>
        <taxon>Flavobacteriales</taxon>
        <taxon>Flavobacteriaceae</taxon>
        <taxon>Galbibacter</taxon>
    </lineage>
</organism>
<evidence type="ECO:0000256" key="2">
    <source>
        <dbReference type="ARBA" id="ARBA00009348"/>
    </source>
</evidence>
<keyword evidence="7" id="KW-1185">Reference proteome</keyword>
<reference evidence="6 7" key="1">
    <citation type="journal article" date="2012" name="J. Bacteriol.">
        <title>Genome Sequence of Galbibacter marinum Type Strain ck-I2-15.</title>
        <authorList>
            <person name="Lai Q."/>
            <person name="Li C."/>
            <person name="Shao Z."/>
        </authorList>
    </citation>
    <scope>NUCLEOTIDE SEQUENCE [LARGE SCALE GENOMIC DNA]</scope>
    <source>
        <strain evidence="7">ck-I2-15</strain>
    </source>
</reference>
<dbReference type="InterPro" id="IPR011040">
    <property type="entry name" value="Sialidase"/>
</dbReference>
<comment type="catalytic activity">
    <reaction evidence="1">
        <text>Hydrolysis of alpha-(2-&gt;3)-, alpha-(2-&gt;6)-, alpha-(2-&gt;8)- glycosidic linkages of terminal sialic acid residues in oligosaccharides, glycoproteins, glycolipids, colominic acid and synthetic substrates.</text>
        <dbReference type="EC" id="3.2.1.18"/>
    </reaction>
</comment>
<comment type="similarity">
    <text evidence="2">Belongs to the glycosyl hydrolase 33 family.</text>
</comment>
<dbReference type="Gene3D" id="2.60.40.1290">
    <property type="match status" value="1"/>
</dbReference>
<dbReference type="EC" id="3.2.1.18" evidence="3"/>
<evidence type="ECO:0000313" key="6">
    <source>
        <dbReference type="EMBL" id="EKF55278.1"/>
    </source>
</evidence>
<feature type="domain" description="Sialidase" evidence="4">
    <location>
        <begin position="201"/>
        <end position="479"/>
    </location>
</feature>
<dbReference type="eggNOG" id="COG4409">
    <property type="taxonomic scope" value="Bacteria"/>
</dbReference>
<dbReference type="GO" id="GO:0009313">
    <property type="term" value="P:oligosaccharide catabolic process"/>
    <property type="evidence" value="ECO:0007669"/>
    <property type="project" value="TreeGrafter"/>
</dbReference>
<name>K2P2Q1_9FLAO</name>
<dbReference type="GO" id="GO:0004308">
    <property type="term" value="F:exo-alpha-sialidase activity"/>
    <property type="evidence" value="ECO:0007669"/>
    <property type="project" value="UniProtKB-EC"/>
</dbReference>
<dbReference type="Pfam" id="PF13859">
    <property type="entry name" value="BNR_3"/>
    <property type="match status" value="1"/>
</dbReference>
<evidence type="ECO:0000256" key="3">
    <source>
        <dbReference type="ARBA" id="ARBA00012733"/>
    </source>
</evidence>
<gene>
    <name evidence="6" type="ORF">I215_08536</name>
</gene>
<protein>
    <recommendedName>
        <fullName evidence="3">exo-alpha-sialidase</fullName>
        <ecNumber evidence="3">3.2.1.18</ecNumber>
    </recommendedName>
</protein>
<evidence type="ECO:0000259" key="4">
    <source>
        <dbReference type="Pfam" id="PF13859"/>
    </source>
</evidence>
<dbReference type="Proteomes" id="UP000007364">
    <property type="component" value="Unassembled WGS sequence"/>
</dbReference>
<dbReference type="InterPro" id="IPR026856">
    <property type="entry name" value="Sialidase_fam"/>
</dbReference>
<comment type="caution">
    <text evidence="6">The sequence shown here is derived from an EMBL/GenBank/DDBJ whole genome shotgun (WGS) entry which is preliminary data.</text>
</comment>